<organism evidence="1">
    <name type="scientific">marine sediment metagenome</name>
    <dbReference type="NCBI Taxonomy" id="412755"/>
    <lineage>
        <taxon>unclassified sequences</taxon>
        <taxon>metagenomes</taxon>
        <taxon>ecological metagenomes</taxon>
    </lineage>
</organism>
<accession>A0A0F9H686</accession>
<sequence>MPHKEYTIESAKACIIRNGGQVRGELITIKKPGIKVWGAIDFLTRYKGYRIG</sequence>
<name>A0A0F9H686_9ZZZZ</name>
<comment type="caution">
    <text evidence="1">The sequence shown here is derived from an EMBL/GenBank/DDBJ whole genome shotgun (WGS) entry which is preliminary data.</text>
</comment>
<dbReference type="EMBL" id="LAZR01023832">
    <property type="protein sequence ID" value="KKL77155.1"/>
    <property type="molecule type" value="Genomic_DNA"/>
</dbReference>
<reference evidence="1" key="1">
    <citation type="journal article" date="2015" name="Nature">
        <title>Complex archaea that bridge the gap between prokaryotes and eukaryotes.</title>
        <authorList>
            <person name="Spang A."/>
            <person name="Saw J.H."/>
            <person name="Jorgensen S.L."/>
            <person name="Zaremba-Niedzwiedzka K."/>
            <person name="Martijn J."/>
            <person name="Lind A.E."/>
            <person name="van Eijk R."/>
            <person name="Schleper C."/>
            <person name="Guy L."/>
            <person name="Ettema T.J."/>
        </authorList>
    </citation>
    <scope>NUCLEOTIDE SEQUENCE</scope>
</reference>
<protein>
    <submittedName>
        <fullName evidence="1">Uncharacterized protein</fullName>
    </submittedName>
</protein>
<dbReference type="AlphaFoldDB" id="A0A0F9H686"/>
<proteinExistence type="predicted"/>
<gene>
    <name evidence="1" type="ORF">LCGC14_2037670</name>
</gene>
<evidence type="ECO:0000313" key="1">
    <source>
        <dbReference type="EMBL" id="KKL77155.1"/>
    </source>
</evidence>